<evidence type="ECO:0000313" key="1">
    <source>
        <dbReference type="EMBL" id="GLK89771.1"/>
    </source>
</evidence>
<accession>A0A9W6NGJ3</accession>
<organism evidence="1 2">
    <name type="scientific">Pseudomonas turukhanskensis</name>
    <dbReference type="NCBI Taxonomy" id="1806536"/>
    <lineage>
        <taxon>Bacteria</taxon>
        <taxon>Pseudomonadati</taxon>
        <taxon>Pseudomonadota</taxon>
        <taxon>Gammaproteobacteria</taxon>
        <taxon>Pseudomonadales</taxon>
        <taxon>Pseudomonadaceae</taxon>
        <taxon>Pseudomonas</taxon>
    </lineage>
</organism>
<proteinExistence type="predicted"/>
<dbReference type="Proteomes" id="UP001143328">
    <property type="component" value="Unassembled WGS sequence"/>
</dbReference>
<comment type="caution">
    <text evidence="1">The sequence shown here is derived from an EMBL/GenBank/DDBJ whole genome shotgun (WGS) entry which is preliminary data.</text>
</comment>
<name>A0A9W6NGJ3_9PSED</name>
<dbReference type="EMBL" id="BSFN01000007">
    <property type="protein sequence ID" value="GLK89771.1"/>
    <property type="molecule type" value="Genomic_DNA"/>
</dbReference>
<dbReference type="AlphaFoldDB" id="A0A9W6NGJ3"/>
<evidence type="ECO:0000313" key="2">
    <source>
        <dbReference type="Proteomes" id="UP001143328"/>
    </source>
</evidence>
<keyword evidence="2" id="KW-1185">Reference proteome</keyword>
<protein>
    <submittedName>
        <fullName evidence="1">Uncharacterized protein</fullName>
    </submittedName>
</protein>
<reference evidence="1" key="1">
    <citation type="journal article" date="2014" name="Int. J. Syst. Evol. Microbiol.">
        <title>Complete genome sequence of Corynebacterium casei LMG S-19264T (=DSM 44701T), isolated from a smear-ripened cheese.</title>
        <authorList>
            <consortium name="US DOE Joint Genome Institute (JGI-PGF)"/>
            <person name="Walter F."/>
            <person name="Albersmeier A."/>
            <person name="Kalinowski J."/>
            <person name="Ruckert C."/>
        </authorList>
    </citation>
    <scope>NUCLEOTIDE SEQUENCE</scope>
    <source>
        <strain evidence="1">VKM B-2935</strain>
    </source>
</reference>
<sequence length="69" mass="7799">MFLVVREGGDWQFLCGGMDHNDPNELYHVSIGALIDADLTLHQISDLSAEREAERTEIDGEWIRTLGIQ</sequence>
<gene>
    <name evidence="1" type="ORF">GCM10017655_28330</name>
</gene>
<reference evidence="1" key="2">
    <citation type="submission" date="2023-01" db="EMBL/GenBank/DDBJ databases">
        <authorList>
            <person name="Sun Q."/>
            <person name="Evtushenko L."/>
        </authorList>
    </citation>
    <scope>NUCLEOTIDE SEQUENCE</scope>
    <source>
        <strain evidence="1">VKM B-2935</strain>
    </source>
</reference>